<sequence>YVSSSPQIFLVTWSSLPTPADLKTGPIRLFSPDLSEALSATSATTSHRQIPCHLPFEPVRARSRRMTFPVHSNSTVSLSFFNRVMFLRDPRPREWILSEQVFPEFCGNYYLRGK</sequence>
<gene>
    <name evidence="1" type="ORF">g.12835</name>
</gene>
<dbReference type="EMBL" id="GDHC01004065">
    <property type="protein sequence ID" value="JAQ14564.1"/>
    <property type="molecule type" value="Transcribed_RNA"/>
</dbReference>
<evidence type="ECO:0000313" key="1">
    <source>
        <dbReference type="EMBL" id="JAQ14564.1"/>
    </source>
</evidence>
<accession>A0A146M466</accession>
<name>A0A146M466_LYGHE</name>
<reference evidence="1" key="1">
    <citation type="journal article" date="2016" name="Gigascience">
        <title>De novo construction of an expanded transcriptome assembly for the western tarnished plant bug, Lygus hesperus.</title>
        <authorList>
            <person name="Tassone E.E."/>
            <person name="Geib S.M."/>
            <person name="Hall B."/>
            <person name="Fabrick J.A."/>
            <person name="Brent C.S."/>
            <person name="Hull J.J."/>
        </authorList>
    </citation>
    <scope>NUCLEOTIDE SEQUENCE</scope>
</reference>
<feature type="non-terminal residue" evidence="1">
    <location>
        <position position="1"/>
    </location>
</feature>
<proteinExistence type="predicted"/>
<organism evidence="1">
    <name type="scientific">Lygus hesperus</name>
    <name type="common">Western plant bug</name>
    <dbReference type="NCBI Taxonomy" id="30085"/>
    <lineage>
        <taxon>Eukaryota</taxon>
        <taxon>Metazoa</taxon>
        <taxon>Ecdysozoa</taxon>
        <taxon>Arthropoda</taxon>
        <taxon>Hexapoda</taxon>
        <taxon>Insecta</taxon>
        <taxon>Pterygota</taxon>
        <taxon>Neoptera</taxon>
        <taxon>Paraneoptera</taxon>
        <taxon>Hemiptera</taxon>
        <taxon>Heteroptera</taxon>
        <taxon>Panheteroptera</taxon>
        <taxon>Cimicomorpha</taxon>
        <taxon>Miridae</taxon>
        <taxon>Mirini</taxon>
        <taxon>Lygus</taxon>
    </lineage>
</organism>
<dbReference type="AlphaFoldDB" id="A0A146M466"/>
<protein>
    <submittedName>
        <fullName evidence="1">Uncharacterized protein</fullName>
    </submittedName>
</protein>